<dbReference type="Gene3D" id="1.10.840.10">
    <property type="entry name" value="Ras guanine-nucleotide exchange factors catalytic domain"/>
    <property type="match status" value="1"/>
</dbReference>
<evidence type="ECO:0000259" key="6">
    <source>
        <dbReference type="PROSITE" id="PS50186"/>
    </source>
</evidence>
<keyword evidence="1 2" id="KW-0344">Guanine-nucleotide releasing factor</keyword>
<dbReference type="InterPro" id="IPR001895">
    <property type="entry name" value="RASGEF_cat_dom"/>
</dbReference>
<dbReference type="CDD" id="cd00155">
    <property type="entry name" value="RasGEF"/>
    <property type="match status" value="1"/>
</dbReference>
<protein>
    <submittedName>
        <fullName evidence="7">(spotted green pufferfish) hypothetical protein</fullName>
    </submittedName>
</protein>
<dbReference type="CDD" id="cd00038">
    <property type="entry name" value="CAP_ED"/>
    <property type="match status" value="1"/>
</dbReference>
<dbReference type="SUPFAM" id="SSF48366">
    <property type="entry name" value="Ras GEF"/>
    <property type="match status" value="1"/>
</dbReference>
<dbReference type="GO" id="GO:0007265">
    <property type="term" value="P:Ras protein signal transduction"/>
    <property type="evidence" value="ECO:0007669"/>
    <property type="project" value="TreeGrafter"/>
</dbReference>
<dbReference type="GO" id="GO:0005886">
    <property type="term" value="C:plasma membrane"/>
    <property type="evidence" value="ECO:0007669"/>
    <property type="project" value="TreeGrafter"/>
</dbReference>
<evidence type="ECO:0000256" key="1">
    <source>
        <dbReference type="ARBA" id="ARBA00022658"/>
    </source>
</evidence>
<dbReference type="SUPFAM" id="SSF51206">
    <property type="entry name" value="cAMP-binding domain-like"/>
    <property type="match status" value="1"/>
</dbReference>
<dbReference type="SUPFAM" id="SSF46785">
    <property type="entry name" value="Winged helix' DNA-binding domain"/>
    <property type="match status" value="1"/>
</dbReference>
<dbReference type="PRINTS" id="PR00103">
    <property type="entry name" value="CAMPKINASE"/>
</dbReference>
<dbReference type="InterPro" id="IPR000591">
    <property type="entry name" value="DEP_dom"/>
</dbReference>
<reference evidence="7" key="2">
    <citation type="submission" date="2004-02" db="EMBL/GenBank/DDBJ databases">
        <authorList>
            <consortium name="Genoscope"/>
            <consortium name="Whitehead Institute Centre for Genome Research"/>
        </authorList>
    </citation>
    <scope>NUCLEOTIDE SEQUENCE</scope>
</reference>
<dbReference type="PROSITE" id="PS50186">
    <property type="entry name" value="DEP"/>
    <property type="match status" value="1"/>
</dbReference>
<sequence length="980" mass="109872">SDRIVKAARSVYSVMVEKNPGLIRDRKHHLKTYRCQMRGLASTFHLRPLTLTSSTRQCCSGKELVDWLLKQSECLQSRSQVVGMWQVLVDEGILLHVKQELNFHDKDAQFYRFRDDGCSPNHVTNEREAEEELQEGLSLLAQLGPDALLTMILRKWSVRVCEAAHVCVCVCVCVCVSHRCVFSPSQRSAEDLEVIYEELLHVKAAAHLSTSVRKELAAVLLFESHAKAGTVLFSQGDKGTSWYIIWKGSVNVITHGKVVPTTRVPLPVAMEPDSRRGVCTQGLVTTLHEGEDFGQLALLNDAPRAATIILREDNCHFLRVDKQDFIRILKDVEANTVRLEEHGKSVLVLEKSSDTAAADRSRQQLQVRDTHTHTHNGWLRPVTHTHTHTRSVIVSAGTQSCPAHQRKSWNTSWKRSSWTPVEATPSAEPSEGSDQDKASYVLATKQRVVKLVCHWVALYGLLLKDDPVALDFLENQNFDWFSHCEEPVGRLQPIRARDKGASHSARVCFPVSWLTWSSAPAVLWEISRPDGKALALMLPVDASVQDVISAVGKPGGDQVLVRMNSAGERAELKLDAAAVFTALGVNERLFLCSSSQVEKLFPLKEQQGPERGTADILEQMSSKDVAAELTNYDWELFTAMHEVPARTGGSMEKKGKGGEKQPVELIYYVFGRHKFPGAVTANLERFVRRFNEVQHWVATDLCLCTDLVKRALLLKKFIKIAAVLKEQKNLNSFFAVMFGLSNSAVRRLHKTWERIPSKTKRVYCSYERLMVKPPQCGLSGPSPRSNAALLPLQDPSRNHRAYRLTVAKLGPPYIPLMPLLLKGNASRLRARRAPGSALADPPFRRLSQDMTFINEGNANHVDKLVNFEKMVSPRILPVHLRARLIWAFLQRLMARTVKVVRGCRSQPYTPSSPQRSLADRVFLEGPATRMSTCEPASVSGRPSGSEHGLLRSPGNIRHYIQNLKVIDNQRQLTQLSRTLE</sequence>
<reference evidence="7" key="1">
    <citation type="journal article" date="2004" name="Nature">
        <title>Genome duplication in the teleost fish Tetraodon nigroviridis reveals the early vertebrate proto-karyotype.</title>
        <authorList>
            <person name="Jaillon O."/>
            <person name="Aury J.-M."/>
            <person name="Brunet F."/>
            <person name="Petit J.-L."/>
            <person name="Stange-Thomann N."/>
            <person name="Mauceli E."/>
            <person name="Bouneau L."/>
            <person name="Fischer C."/>
            <person name="Ozouf-Costaz C."/>
            <person name="Bernot A."/>
            <person name="Nicaud S."/>
            <person name="Jaffe D."/>
            <person name="Fisher S."/>
            <person name="Lutfalla G."/>
            <person name="Dossat C."/>
            <person name="Segurens B."/>
            <person name="Dasilva C."/>
            <person name="Salanoubat M."/>
            <person name="Levy M."/>
            <person name="Boudet N."/>
            <person name="Castellano S."/>
            <person name="Anthouard V."/>
            <person name="Jubin C."/>
            <person name="Castelli V."/>
            <person name="Katinka M."/>
            <person name="Vacherie B."/>
            <person name="Biemont C."/>
            <person name="Skalli Z."/>
            <person name="Cattolico L."/>
            <person name="Poulain J."/>
            <person name="De Berardinis V."/>
            <person name="Cruaud C."/>
            <person name="Duprat S."/>
            <person name="Brottier P."/>
            <person name="Coutanceau J.-P."/>
            <person name="Gouzy J."/>
            <person name="Parra G."/>
            <person name="Lardier G."/>
            <person name="Chapple C."/>
            <person name="McKernan K.J."/>
            <person name="McEwan P."/>
            <person name="Bosak S."/>
            <person name="Kellis M."/>
            <person name="Volff J.-N."/>
            <person name="Guigo R."/>
            <person name="Zody M.C."/>
            <person name="Mesirov J."/>
            <person name="Lindblad-Toh K."/>
            <person name="Birren B."/>
            <person name="Nusbaum C."/>
            <person name="Kahn D."/>
            <person name="Robinson-Rechavi M."/>
            <person name="Laudet V."/>
            <person name="Schachter V."/>
            <person name="Quetier F."/>
            <person name="Saurin W."/>
            <person name="Scarpelli C."/>
            <person name="Wincker P."/>
            <person name="Lander E.S."/>
            <person name="Weissenbach J."/>
            <person name="Roest Crollius H."/>
        </authorList>
    </citation>
    <scope>NUCLEOTIDE SEQUENCE [LARGE SCALE GENOMIC DNA]</scope>
</reference>
<dbReference type="KEGG" id="tng:GSTEN00023559G001"/>
<dbReference type="GO" id="GO:0005085">
    <property type="term" value="F:guanyl-nucleotide exchange factor activity"/>
    <property type="evidence" value="ECO:0007669"/>
    <property type="project" value="UniProtKB-KW"/>
</dbReference>
<feature type="non-terminal residue" evidence="7">
    <location>
        <position position="980"/>
    </location>
</feature>
<accession>Q4S5W0</accession>
<dbReference type="OrthoDB" id="21144at2759"/>
<dbReference type="InterPro" id="IPR023578">
    <property type="entry name" value="Ras_GEF_dom_sf"/>
</dbReference>
<dbReference type="Gene3D" id="1.20.870.10">
    <property type="entry name" value="Son of sevenless (SoS) protein Chain: S domain 1"/>
    <property type="match status" value="1"/>
</dbReference>
<evidence type="ECO:0000256" key="3">
    <source>
        <dbReference type="SAM" id="MobiDB-lite"/>
    </source>
</evidence>
<feature type="domain" description="Cyclic nucleotide-binding" evidence="5">
    <location>
        <begin position="204"/>
        <end position="329"/>
    </location>
</feature>
<evidence type="ECO:0000259" key="5">
    <source>
        <dbReference type="PROSITE" id="PS50042"/>
    </source>
</evidence>
<dbReference type="Gene3D" id="1.10.8.1240">
    <property type="match status" value="1"/>
</dbReference>
<dbReference type="InterPro" id="IPR036388">
    <property type="entry name" value="WH-like_DNA-bd_sf"/>
</dbReference>
<dbReference type="InterPro" id="IPR036964">
    <property type="entry name" value="RASGEF_cat_dom_sf"/>
</dbReference>
<organism evidence="7">
    <name type="scientific">Tetraodon nigroviridis</name>
    <name type="common">Spotted green pufferfish</name>
    <name type="synonym">Chelonodon nigroviridis</name>
    <dbReference type="NCBI Taxonomy" id="99883"/>
    <lineage>
        <taxon>Eukaryota</taxon>
        <taxon>Metazoa</taxon>
        <taxon>Chordata</taxon>
        <taxon>Craniata</taxon>
        <taxon>Vertebrata</taxon>
        <taxon>Euteleostomi</taxon>
        <taxon>Actinopterygii</taxon>
        <taxon>Neopterygii</taxon>
        <taxon>Teleostei</taxon>
        <taxon>Neoteleostei</taxon>
        <taxon>Acanthomorphata</taxon>
        <taxon>Eupercaria</taxon>
        <taxon>Tetraodontiformes</taxon>
        <taxon>Tetradontoidea</taxon>
        <taxon>Tetraodontidae</taxon>
        <taxon>Tetraodon</taxon>
    </lineage>
</organism>
<dbReference type="InterPro" id="IPR014710">
    <property type="entry name" value="RmlC-like_jellyroll"/>
</dbReference>
<dbReference type="InterPro" id="IPR018490">
    <property type="entry name" value="cNMP-bd_dom_sf"/>
</dbReference>
<dbReference type="SMART" id="SM00100">
    <property type="entry name" value="cNMP"/>
    <property type="match status" value="1"/>
</dbReference>
<evidence type="ECO:0000256" key="2">
    <source>
        <dbReference type="PROSITE-ProRule" id="PRU00168"/>
    </source>
</evidence>
<dbReference type="SMART" id="SM00147">
    <property type="entry name" value="RasGEF"/>
    <property type="match status" value="1"/>
</dbReference>
<proteinExistence type="predicted"/>
<feature type="domain" description="Ras-GEF" evidence="4">
    <location>
        <begin position="621"/>
        <end position="917"/>
    </location>
</feature>
<gene>
    <name evidence="7" type="ORF">GSTENG00023559001</name>
</gene>
<dbReference type="Gene3D" id="3.10.20.90">
    <property type="entry name" value="Phosphatidylinositol 3-kinase Catalytic Subunit, Chain A, domain 1"/>
    <property type="match status" value="1"/>
</dbReference>
<dbReference type="InterPro" id="IPR000595">
    <property type="entry name" value="cNMP-bd_dom"/>
</dbReference>
<dbReference type="InterPro" id="IPR008937">
    <property type="entry name" value="Ras-like_GEF"/>
</dbReference>
<dbReference type="EMBL" id="CAAE01014729">
    <property type="protein sequence ID" value="CAG03972.1"/>
    <property type="molecule type" value="Genomic_DNA"/>
</dbReference>
<dbReference type="Gene3D" id="2.60.120.10">
    <property type="entry name" value="Jelly Rolls"/>
    <property type="match status" value="1"/>
</dbReference>
<dbReference type="SMART" id="SM00049">
    <property type="entry name" value="DEP"/>
    <property type="match status" value="1"/>
</dbReference>
<dbReference type="Pfam" id="PF00610">
    <property type="entry name" value="DEP"/>
    <property type="match status" value="1"/>
</dbReference>
<dbReference type="Pfam" id="PF00617">
    <property type="entry name" value="RasGEF"/>
    <property type="match status" value="1"/>
</dbReference>
<dbReference type="PANTHER" id="PTHR23113:SF24">
    <property type="entry name" value="RAP GUANINE NUCLEOTIDE EXCHANGE FACTOR 3"/>
    <property type="match status" value="1"/>
</dbReference>
<feature type="domain" description="DEP" evidence="6">
    <location>
        <begin position="57"/>
        <end position="115"/>
    </location>
</feature>
<dbReference type="Gene3D" id="1.10.10.10">
    <property type="entry name" value="Winged helix-like DNA-binding domain superfamily/Winged helix DNA-binding domain"/>
    <property type="match status" value="1"/>
</dbReference>
<dbReference type="PROSITE" id="PS50042">
    <property type="entry name" value="CNMP_BINDING_3"/>
    <property type="match status" value="1"/>
</dbReference>
<dbReference type="CDD" id="cd04437">
    <property type="entry name" value="DEP_Epac"/>
    <property type="match status" value="1"/>
</dbReference>
<evidence type="ECO:0000313" key="7">
    <source>
        <dbReference type="EMBL" id="CAG03972.1"/>
    </source>
</evidence>
<feature type="region of interest" description="Disordered" evidence="3">
    <location>
        <begin position="399"/>
        <end position="436"/>
    </location>
</feature>
<feature type="non-terminal residue" evidence="7">
    <location>
        <position position="1"/>
    </location>
</feature>
<dbReference type="Pfam" id="PF00027">
    <property type="entry name" value="cNMP_binding"/>
    <property type="match status" value="1"/>
</dbReference>
<feature type="region of interest" description="Disordered" evidence="3">
    <location>
        <begin position="357"/>
        <end position="382"/>
    </location>
</feature>
<dbReference type="SUPFAM" id="SSF54236">
    <property type="entry name" value="Ubiquitin-like"/>
    <property type="match status" value="1"/>
</dbReference>
<dbReference type="InterPro" id="IPR029071">
    <property type="entry name" value="Ubiquitin-like_domsf"/>
</dbReference>
<dbReference type="InterPro" id="IPR036390">
    <property type="entry name" value="WH_DNA-bd_sf"/>
</dbReference>
<dbReference type="AlphaFoldDB" id="Q4S5W0"/>
<feature type="compositionally biased region" description="Polar residues" evidence="3">
    <location>
        <begin position="399"/>
        <end position="419"/>
    </location>
</feature>
<evidence type="ECO:0000259" key="4">
    <source>
        <dbReference type="PROSITE" id="PS50009"/>
    </source>
</evidence>
<feature type="region of interest" description="Disordered" evidence="3">
    <location>
        <begin position="931"/>
        <end position="952"/>
    </location>
</feature>
<dbReference type="PROSITE" id="PS50009">
    <property type="entry name" value="RASGEF_CAT"/>
    <property type="match status" value="1"/>
</dbReference>
<dbReference type="PANTHER" id="PTHR23113">
    <property type="entry name" value="GUANINE NUCLEOTIDE EXCHANGE FACTOR"/>
    <property type="match status" value="1"/>
</dbReference>
<name>Q4S5W0_TETNG</name>
<comment type="caution">
    <text evidence="7">The sequence shown here is derived from an EMBL/GenBank/DDBJ whole genome shotgun (WGS) entry which is preliminary data.</text>
</comment>
<feature type="compositionally biased region" description="Basic and acidic residues" evidence="3">
    <location>
        <begin position="357"/>
        <end position="372"/>
    </location>
</feature>